<evidence type="ECO:0000256" key="2">
    <source>
        <dbReference type="SAM" id="SignalP"/>
    </source>
</evidence>
<reference evidence="3 4" key="1">
    <citation type="journal article" date="2019" name="Int. J. Syst. Evol. Microbiol.">
        <title>The Global Catalogue of Microorganisms (GCM) 10K type strain sequencing project: providing services to taxonomists for standard genome sequencing and annotation.</title>
        <authorList>
            <consortium name="The Broad Institute Genomics Platform"/>
            <consortium name="The Broad Institute Genome Sequencing Center for Infectious Disease"/>
            <person name="Wu L."/>
            <person name="Ma J."/>
        </authorList>
    </citation>
    <scope>NUCLEOTIDE SEQUENCE [LARGE SCALE GENOMIC DNA]</scope>
    <source>
        <strain evidence="3 4">JCM 13004</strain>
    </source>
</reference>
<name>A0ABN1T8S0_9ACTN</name>
<dbReference type="InterPro" id="IPR005506">
    <property type="entry name" value="DUF312_ALF"/>
</dbReference>
<feature type="signal peptide" evidence="2">
    <location>
        <begin position="1"/>
        <end position="34"/>
    </location>
</feature>
<evidence type="ECO:0008006" key="5">
    <source>
        <dbReference type="Google" id="ProtNLM"/>
    </source>
</evidence>
<accession>A0ABN1T8S0</accession>
<dbReference type="EMBL" id="BAAALF010000276">
    <property type="protein sequence ID" value="GAA1068901.1"/>
    <property type="molecule type" value="Genomic_DNA"/>
</dbReference>
<gene>
    <name evidence="3" type="ORF">GCM10009665_74250</name>
</gene>
<dbReference type="InterPro" id="IPR006311">
    <property type="entry name" value="TAT_signal"/>
</dbReference>
<evidence type="ECO:0000313" key="4">
    <source>
        <dbReference type="Proteomes" id="UP001500037"/>
    </source>
</evidence>
<keyword evidence="2" id="KW-0732">Signal</keyword>
<feature type="compositionally biased region" description="Low complexity" evidence="1">
    <location>
        <begin position="128"/>
        <end position="137"/>
    </location>
</feature>
<keyword evidence="4" id="KW-1185">Reference proteome</keyword>
<dbReference type="Pfam" id="PF03752">
    <property type="entry name" value="ALF"/>
    <property type="match status" value="1"/>
</dbReference>
<dbReference type="RefSeq" id="WP_344446673.1">
    <property type="nucleotide sequence ID" value="NZ_BAAALF010000276.1"/>
</dbReference>
<feature type="region of interest" description="Disordered" evidence="1">
    <location>
        <begin position="89"/>
        <end position="137"/>
    </location>
</feature>
<dbReference type="Proteomes" id="UP001500037">
    <property type="component" value="Unassembled WGS sequence"/>
</dbReference>
<organism evidence="3 4">
    <name type="scientific">Kitasatospora nipponensis</name>
    <dbReference type="NCBI Taxonomy" id="258049"/>
    <lineage>
        <taxon>Bacteria</taxon>
        <taxon>Bacillati</taxon>
        <taxon>Actinomycetota</taxon>
        <taxon>Actinomycetes</taxon>
        <taxon>Kitasatosporales</taxon>
        <taxon>Streptomycetaceae</taxon>
        <taxon>Kitasatospora</taxon>
    </lineage>
</organism>
<dbReference type="PROSITE" id="PS51318">
    <property type="entry name" value="TAT"/>
    <property type="match status" value="1"/>
</dbReference>
<evidence type="ECO:0000256" key="1">
    <source>
        <dbReference type="SAM" id="MobiDB-lite"/>
    </source>
</evidence>
<sequence>MDTTFWSRRRILTVAAAAVAATALPLTATARAFAATAGPAGVPTLPSLPDTPRARAVTAWLCGGRATRTAAAAALVGTGAGVAAFVATGLPPPLAEGNPARPRPPLSSARTRTSRRSSPRGCPPPSPRTTAPPSSVR</sequence>
<evidence type="ECO:0000313" key="3">
    <source>
        <dbReference type="EMBL" id="GAA1068901.1"/>
    </source>
</evidence>
<protein>
    <recommendedName>
        <fullName evidence="5">Secreted protein</fullName>
    </recommendedName>
</protein>
<comment type="caution">
    <text evidence="3">The sequence shown here is derived from an EMBL/GenBank/DDBJ whole genome shotgun (WGS) entry which is preliminary data.</text>
</comment>
<feature type="chain" id="PRO_5046844482" description="Secreted protein" evidence="2">
    <location>
        <begin position="35"/>
        <end position="137"/>
    </location>
</feature>
<proteinExistence type="predicted"/>